<dbReference type="InterPro" id="IPR039556">
    <property type="entry name" value="ICL/PEPM"/>
</dbReference>
<evidence type="ECO:0000313" key="1">
    <source>
        <dbReference type="EMBL" id="KLN60986.1"/>
    </source>
</evidence>
<evidence type="ECO:0000313" key="2">
    <source>
        <dbReference type="Proteomes" id="UP000035444"/>
    </source>
</evidence>
<dbReference type="PANTHER" id="PTHR42905:SF16">
    <property type="entry name" value="CARBOXYPHOSPHONOENOLPYRUVATE PHOSPHONOMUTASE-LIKE PROTEIN (AFU_ORTHOLOGUE AFUA_5G07230)"/>
    <property type="match status" value="1"/>
</dbReference>
<dbReference type="InterPro" id="IPR015813">
    <property type="entry name" value="Pyrv/PenolPyrv_kinase-like_dom"/>
</dbReference>
<sequence>MSSLQEKATTFRNLHKKGDPLVLYNIWDPGTAKVAASAGAPAIATGSWSVAEAFGFPDGEKLPRDLAMENINRISKSVDVPVSLDLEAGYGTTPEQVAQSITLAGQNGAVGVNFEDQMIDGDGLYSIEDQAARVAAGRKASDALDVPLFINARTDIFLKATPSDDKKKLLEEAIARGQAYADAGADGFFVPALTDAVLIKELCEKCSLPVNIMMMPGCPSVSELADLGVARISHGPGPFRAAMAMIEKDCSTLYDK</sequence>
<dbReference type="PATRIC" id="fig|1489064.4.peg.3544"/>
<dbReference type="Pfam" id="PF13714">
    <property type="entry name" value="PEP_mutase"/>
    <property type="match status" value="1"/>
</dbReference>
<dbReference type="GO" id="GO:0003824">
    <property type="term" value="F:catalytic activity"/>
    <property type="evidence" value="ECO:0007669"/>
    <property type="project" value="InterPro"/>
</dbReference>
<dbReference type="CDD" id="cd00377">
    <property type="entry name" value="ICL_PEPM"/>
    <property type="match status" value="1"/>
</dbReference>
<protein>
    <submittedName>
        <fullName evidence="1">Phosphonomutase</fullName>
    </submittedName>
</protein>
<dbReference type="Proteomes" id="UP000035444">
    <property type="component" value="Unassembled WGS sequence"/>
</dbReference>
<dbReference type="RefSeq" id="WP_047764197.1">
    <property type="nucleotide sequence ID" value="NZ_LAQL01000006.1"/>
</dbReference>
<dbReference type="AlphaFoldDB" id="A0A0H2MFK8"/>
<gene>
    <name evidence="1" type="ORF">WH96_11200</name>
</gene>
<dbReference type="PANTHER" id="PTHR42905">
    <property type="entry name" value="PHOSPHOENOLPYRUVATE CARBOXYLASE"/>
    <property type="match status" value="1"/>
</dbReference>
<reference evidence="1 2" key="1">
    <citation type="submission" date="2015-03" db="EMBL/GenBank/DDBJ databases">
        <title>Genome Sequence of Kiloniella spongiae MEBiC09566, isolated from a marine sponge.</title>
        <authorList>
            <person name="Shao Z."/>
            <person name="Wang L."/>
            <person name="Li X."/>
        </authorList>
    </citation>
    <scope>NUCLEOTIDE SEQUENCE [LARGE SCALE GENOMIC DNA]</scope>
    <source>
        <strain evidence="1 2">MEBiC09566</strain>
    </source>
</reference>
<keyword evidence="2" id="KW-1185">Reference proteome</keyword>
<name>A0A0H2MFK8_9PROT</name>
<dbReference type="InterPro" id="IPR040442">
    <property type="entry name" value="Pyrv_kinase-like_dom_sf"/>
</dbReference>
<comment type="caution">
    <text evidence="1">The sequence shown here is derived from an EMBL/GenBank/DDBJ whole genome shotgun (WGS) entry which is preliminary data.</text>
</comment>
<organism evidence="1 2">
    <name type="scientific">Kiloniella spongiae</name>
    <dbReference type="NCBI Taxonomy" id="1489064"/>
    <lineage>
        <taxon>Bacteria</taxon>
        <taxon>Pseudomonadati</taxon>
        <taxon>Pseudomonadota</taxon>
        <taxon>Alphaproteobacteria</taxon>
        <taxon>Rhodospirillales</taxon>
        <taxon>Kiloniellaceae</taxon>
        <taxon>Kiloniella</taxon>
    </lineage>
</organism>
<accession>A0A0H2MFK8</accession>
<dbReference type="SUPFAM" id="SSF51621">
    <property type="entry name" value="Phosphoenolpyruvate/pyruvate domain"/>
    <property type="match status" value="1"/>
</dbReference>
<proteinExistence type="predicted"/>
<dbReference type="EMBL" id="LAQL01000006">
    <property type="protein sequence ID" value="KLN60986.1"/>
    <property type="molecule type" value="Genomic_DNA"/>
</dbReference>
<dbReference type="OrthoDB" id="9785398at2"/>
<dbReference type="STRING" id="1489064.WH96_11200"/>
<dbReference type="Gene3D" id="3.20.20.60">
    <property type="entry name" value="Phosphoenolpyruvate-binding domains"/>
    <property type="match status" value="1"/>
</dbReference>